<feature type="active site" description="Charge relay system" evidence="6">
    <location>
        <position position="200"/>
    </location>
</feature>
<evidence type="ECO:0000256" key="3">
    <source>
        <dbReference type="ARBA" id="ARBA00022670"/>
    </source>
</evidence>
<evidence type="ECO:0000256" key="6">
    <source>
        <dbReference type="PIRSR" id="PIRSR028757-1"/>
    </source>
</evidence>
<dbReference type="InterPro" id="IPR040449">
    <property type="entry name" value="Peptidase_S66_N"/>
</dbReference>
<dbReference type="SUPFAM" id="SSF141986">
    <property type="entry name" value="LD-carboxypeptidase A C-terminal domain-like"/>
    <property type="match status" value="1"/>
</dbReference>
<dbReference type="Proteomes" id="UP000522007">
    <property type="component" value="Unassembled WGS sequence"/>
</dbReference>
<evidence type="ECO:0000259" key="8">
    <source>
        <dbReference type="Pfam" id="PF17676"/>
    </source>
</evidence>
<evidence type="ECO:0000313" key="9">
    <source>
        <dbReference type="EMBL" id="MBC1322161.1"/>
    </source>
</evidence>
<dbReference type="Gene3D" id="3.40.50.10740">
    <property type="entry name" value="Class I glutamine amidotransferase-like"/>
    <property type="match status" value="1"/>
</dbReference>
<dbReference type="SUPFAM" id="SSF52317">
    <property type="entry name" value="Class I glutamine amidotransferase-like"/>
    <property type="match status" value="1"/>
</dbReference>
<evidence type="ECO:0000256" key="4">
    <source>
        <dbReference type="ARBA" id="ARBA00022801"/>
    </source>
</evidence>
<dbReference type="PANTHER" id="PTHR30237:SF2">
    <property type="entry name" value="MUREIN TETRAPEPTIDE CARBOXYPEPTIDASE"/>
    <property type="match status" value="1"/>
</dbReference>
<dbReference type="PANTHER" id="PTHR30237">
    <property type="entry name" value="MURAMOYLTETRAPEPTIDE CARBOXYPEPTIDASE"/>
    <property type="match status" value="1"/>
</dbReference>
<dbReference type="Pfam" id="PF02016">
    <property type="entry name" value="Peptidase_S66"/>
    <property type="match status" value="1"/>
</dbReference>
<evidence type="ECO:0000259" key="7">
    <source>
        <dbReference type="Pfam" id="PF02016"/>
    </source>
</evidence>
<dbReference type="InterPro" id="IPR027461">
    <property type="entry name" value="Carboxypeptidase_A_C_sf"/>
</dbReference>
<dbReference type="GO" id="GO:0004180">
    <property type="term" value="F:carboxypeptidase activity"/>
    <property type="evidence" value="ECO:0007669"/>
    <property type="project" value="UniProtKB-KW"/>
</dbReference>
<gene>
    <name evidence="9" type="ORF">HB853_04310</name>
</gene>
<accession>A0A7X0T6B6</accession>
<dbReference type="InterPro" id="IPR003507">
    <property type="entry name" value="S66_fam"/>
</dbReference>
<feature type="domain" description="LD-carboxypeptidase C-terminal" evidence="8">
    <location>
        <begin position="169"/>
        <end position="282"/>
    </location>
</feature>
<dbReference type="InterPro" id="IPR027478">
    <property type="entry name" value="LdcA_N"/>
</dbReference>
<feature type="active site" description="Charge relay system" evidence="6">
    <location>
        <position position="268"/>
    </location>
</feature>
<dbReference type="PIRSF" id="PIRSF028757">
    <property type="entry name" value="LD-carboxypeptidase"/>
    <property type="match status" value="1"/>
</dbReference>
<evidence type="ECO:0000256" key="5">
    <source>
        <dbReference type="ARBA" id="ARBA00022825"/>
    </source>
</evidence>
<dbReference type="InterPro" id="IPR040921">
    <property type="entry name" value="Peptidase_S66C"/>
</dbReference>
<reference evidence="9 10" key="1">
    <citation type="submission" date="2020-03" db="EMBL/GenBank/DDBJ databases">
        <title>Soil Listeria distribution.</title>
        <authorList>
            <person name="Liao J."/>
            <person name="Wiedmann M."/>
        </authorList>
    </citation>
    <scope>NUCLEOTIDE SEQUENCE [LARGE SCALE GENOMIC DNA]</scope>
    <source>
        <strain evidence="9 10">FSL L7-1829</strain>
    </source>
</reference>
<dbReference type="GO" id="GO:0008236">
    <property type="term" value="F:serine-type peptidase activity"/>
    <property type="evidence" value="ECO:0007669"/>
    <property type="project" value="UniProtKB-KW"/>
</dbReference>
<keyword evidence="3" id="KW-0645">Protease</keyword>
<keyword evidence="4" id="KW-0378">Hydrolase</keyword>
<feature type="active site" description="Nucleophile" evidence="6">
    <location>
        <position position="109"/>
    </location>
</feature>
<dbReference type="Gene3D" id="3.50.30.60">
    <property type="entry name" value="LD-carboxypeptidase A C-terminal domain-like"/>
    <property type="match status" value="1"/>
</dbReference>
<protein>
    <submittedName>
        <fullName evidence="9">LD-carboxypeptidase</fullName>
    </submittedName>
</protein>
<organism evidence="9 10">
    <name type="scientific">Listeria welshimeri</name>
    <dbReference type="NCBI Taxonomy" id="1643"/>
    <lineage>
        <taxon>Bacteria</taxon>
        <taxon>Bacillati</taxon>
        <taxon>Bacillota</taxon>
        <taxon>Bacilli</taxon>
        <taxon>Bacillales</taxon>
        <taxon>Listeriaceae</taxon>
        <taxon>Listeria</taxon>
    </lineage>
</organism>
<name>A0A7X0T6B6_LISWE</name>
<keyword evidence="5" id="KW-0720">Serine protease</keyword>
<dbReference type="InterPro" id="IPR029062">
    <property type="entry name" value="Class_I_gatase-like"/>
</dbReference>
<sequence>MLVKDDLIGIICCSDGRKREDKPVIERLKRVLEVEFGLQLILAKTIFRTEDSPFSGSPKERASELMKLYQNPDVKMIFDISGGDAANQVLPYLDFELIQRVAKPFIGYSDLTVILNAIYTKTKQSGYNYLLRHLVGEASEIQMAQFRKIFFENRLLINGKSLTEFESSSGEVVGGNIRCFLKLAGTEFMPDVTNKIILLESLGGRETKIASYIAQIEQLGLFSKCLGIIVGEHSEAEKNGEYDRIGDLYYHIGLKYKLPVFRTSEIGHGLDAKPFPIGEKINVSRETLTNF</sequence>
<comment type="similarity">
    <text evidence="1">Belongs to the peptidase S66 family.</text>
</comment>
<dbReference type="Pfam" id="PF17676">
    <property type="entry name" value="Peptidase_S66C"/>
    <property type="match status" value="1"/>
</dbReference>
<comment type="caution">
    <text evidence="9">The sequence shown here is derived from an EMBL/GenBank/DDBJ whole genome shotgun (WGS) entry which is preliminary data.</text>
</comment>
<dbReference type="AlphaFoldDB" id="A0A7X0T6B6"/>
<evidence type="ECO:0000256" key="2">
    <source>
        <dbReference type="ARBA" id="ARBA00022645"/>
    </source>
</evidence>
<evidence type="ECO:0000313" key="10">
    <source>
        <dbReference type="Proteomes" id="UP000522007"/>
    </source>
</evidence>
<evidence type="ECO:0000256" key="1">
    <source>
        <dbReference type="ARBA" id="ARBA00010233"/>
    </source>
</evidence>
<proteinExistence type="inferred from homology"/>
<dbReference type="CDD" id="cd07062">
    <property type="entry name" value="Peptidase_S66_mccF_like"/>
    <property type="match status" value="1"/>
</dbReference>
<dbReference type="GO" id="GO:0006508">
    <property type="term" value="P:proteolysis"/>
    <property type="evidence" value="ECO:0007669"/>
    <property type="project" value="UniProtKB-KW"/>
</dbReference>
<keyword evidence="2 9" id="KW-0121">Carboxypeptidase</keyword>
<feature type="domain" description="LD-carboxypeptidase N-terminal" evidence="7">
    <location>
        <begin position="8"/>
        <end position="124"/>
    </location>
</feature>
<dbReference type="EMBL" id="JAAROP010000002">
    <property type="protein sequence ID" value="MBC1322161.1"/>
    <property type="molecule type" value="Genomic_DNA"/>
</dbReference>